<feature type="region of interest" description="Disordered" evidence="2">
    <location>
        <begin position="355"/>
        <end position="399"/>
    </location>
</feature>
<feature type="domain" description="Xaa-Pro dipeptidyl-peptidase C-terminal" evidence="3">
    <location>
        <begin position="309"/>
        <end position="538"/>
    </location>
</feature>
<protein>
    <submittedName>
        <fullName evidence="4">CocE/NonD family hydrolase</fullName>
    </submittedName>
</protein>
<dbReference type="Pfam" id="PF02129">
    <property type="entry name" value="Peptidase_S15"/>
    <property type="match status" value="1"/>
</dbReference>
<dbReference type="Gene3D" id="1.10.3020.10">
    <property type="entry name" value="alpha-amino acid ester hydrolase ( Helical cap domain)"/>
    <property type="match status" value="1"/>
</dbReference>
<accession>A0ABS7FL14</accession>
<reference evidence="4 5" key="1">
    <citation type="submission" date="2021-07" db="EMBL/GenBank/DDBJ databases">
        <title>Actinomadura sp. PM05-2 isolated from lichen.</title>
        <authorList>
            <person name="Somphong A."/>
            <person name="Phongsopitanun W."/>
            <person name="Tanasupawat S."/>
            <person name="Peongsungnone V."/>
        </authorList>
    </citation>
    <scope>NUCLEOTIDE SEQUENCE [LARGE SCALE GENOMIC DNA]</scope>
    <source>
        <strain evidence="4 5">PM05-2</strain>
    </source>
</reference>
<dbReference type="InterPro" id="IPR029058">
    <property type="entry name" value="AB_hydrolase_fold"/>
</dbReference>
<dbReference type="EMBL" id="JAIBOA010000001">
    <property type="protein sequence ID" value="MBW8481052.1"/>
    <property type="molecule type" value="Genomic_DNA"/>
</dbReference>
<dbReference type="InterPro" id="IPR013736">
    <property type="entry name" value="Xaa-Pro_dipept_C"/>
</dbReference>
<dbReference type="Pfam" id="PF08530">
    <property type="entry name" value="PepX_C"/>
    <property type="match status" value="1"/>
</dbReference>
<dbReference type="Gene3D" id="3.40.50.1820">
    <property type="entry name" value="alpha/beta hydrolase"/>
    <property type="match status" value="1"/>
</dbReference>
<dbReference type="Gene3D" id="2.60.120.260">
    <property type="entry name" value="Galactose-binding domain-like"/>
    <property type="match status" value="1"/>
</dbReference>
<dbReference type="RefSeq" id="WP_220162475.1">
    <property type="nucleotide sequence ID" value="NZ_JAIBOA010000001.1"/>
</dbReference>
<name>A0ABS7FL14_9ACTN</name>
<feature type="compositionally biased region" description="Basic and acidic residues" evidence="2">
    <location>
        <begin position="371"/>
        <end position="381"/>
    </location>
</feature>
<organism evidence="4 5">
    <name type="scientific">Actinomadura parmotrematis</name>
    <dbReference type="NCBI Taxonomy" id="2864039"/>
    <lineage>
        <taxon>Bacteria</taxon>
        <taxon>Bacillati</taxon>
        <taxon>Actinomycetota</taxon>
        <taxon>Actinomycetes</taxon>
        <taxon>Streptosporangiales</taxon>
        <taxon>Thermomonosporaceae</taxon>
        <taxon>Actinomadura</taxon>
    </lineage>
</organism>
<dbReference type="NCBIfam" id="TIGR00976">
    <property type="entry name" value="CocE_NonD"/>
    <property type="match status" value="1"/>
</dbReference>
<comment type="caution">
    <text evidence="4">The sequence shown here is derived from an EMBL/GenBank/DDBJ whole genome shotgun (WGS) entry which is preliminary data.</text>
</comment>
<evidence type="ECO:0000256" key="2">
    <source>
        <dbReference type="SAM" id="MobiDB-lite"/>
    </source>
</evidence>
<dbReference type="InterPro" id="IPR000383">
    <property type="entry name" value="Xaa-Pro-like_dom"/>
</dbReference>
<dbReference type="InterPro" id="IPR005674">
    <property type="entry name" value="CocE/Ser_esterase"/>
</dbReference>
<keyword evidence="5" id="KW-1185">Reference proteome</keyword>
<dbReference type="SUPFAM" id="SSF49785">
    <property type="entry name" value="Galactose-binding domain-like"/>
    <property type="match status" value="1"/>
</dbReference>
<proteinExistence type="predicted"/>
<evidence type="ECO:0000259" key="3">
    <source>
        <dbReference type="SMART" id="SM00939"/>
    </source>
</evidence>
<dbReference type="GO" id="GO:0016787">
    <property type="term" value="F:hydrolase activity"/>
    <property type="evidence" value="ECO:0007669"/>
    <property type="project" value="UniProtKB-KW"/>
</dbReference>
<gene>
    <name evidence="4" type="ORF">K1Y72_01630</name>
</gene>
<dbReference type="SUPFAM" id="SSF53474">
    <property type="entry name" value="alpha/beta-Hydrolases"/>
    <property type="match status" value="1"/>
</dbReference>
<sequence>MALRNRLPVPAPLRRRLPRYTVERDLPVPMPDGTTLLADLYSPAGARRPPPTILVRTPYGRRGPAAVLNGLPFVPFGFRLLVQSARGTFGSGGAFDPLGDERDDGLATVAWMKDQPWFGGTFGTYGASYLGYSAWALAAEAGPALRAMSLQITASSFRDAAYVGGSFALESTLTWTDLTHRQQQPLGMLTGPLLSRRRAVRAAASGRPLPELDVAAGGVPMRFYQDLIAHHGTDPGAPSAYWDRRDFSATVGSVEAPVALLGGWYDIFLPWLVKDYLALRAAGHAPQLTIGPWWHTDARHALVSFRESLAWFRAHLRGDPSGLRPDPVRVYVTGAREWRDYRDWPPPGTRYERRHLHAGGGLGAAGPQEHPPSRYRYDPRRPTPALGGPTLLGSSRPVDNRPLERRDDVLVFSSPALDRAVDVVGPVRAELYVRSSRPAADFVVRLCDVAPDGTSRNVCEGGLRLAPAGGEVRRVLVDLWPAGHRFRPGHRIRVHVTSGAYPKVAANPGTGAPLAAAGAMVDAEQELYHDPAHPSAILLPIADRTPEHVVADPAAELTSSAVEDPGWQA</sequence>
<evidence type="ECO:0000313" key="4">
    <source>
        <dbReference type="EMBL" id="MBW8481052.1"/>
    </source>
</evidence>
<dbReference type="InterPro" id="IPR008979">
    <property type="entry name" value="Galactose-bd-like_sf"/>
</dbReference>
<dbReference type="Proteomes" id="UP000774570">
    <property type="component" value="Unassembled WGS sequence"/>
</dbReference>
<keyword evidence="1 4" id="KW-0378">Hydrolase</keyword>
<evidence type="ECO:0000313" key="5">
    <source>
        <dbReference type="Proteomes" id="UP000774570"/>
    </source>
</evidence>
<dbReference type="SMART" id="SM00939">
    <property type="entry name" value="PepX_C"/>
    <property type="match status" value="1"/>
</dbReference>
<evidence type="ECO:0000256" key="1">
    <source>
        <dbReference type="ARBA" id="ARBA00022801"/>
    </source>
</evidence>